<dbReference type="InterPro" id="IPR003594">
    <property type="entry name" value="HATPase_dom"/>
</dbReference>
<reference evidence="11 12" key="1">
    <citation type="submission" date="2024-03" db="EMBL/GenBank/DDBJ databases">
        <title>Ignisphaera cupida sp. nov., a hyperthermophilic hydrolytic archaeon from a hot spring of Kamchatka, and proposal of Ignisphaeraceae fam. nov.</title>
        <authorList>
            <person name="Podosokorskaya O.A."/>
            <person name="Elcheninov A.G."/>
            <person name="Maltseva A.I."/>
            <person name="Zayulina K.S."/>
            <person name="Novikov A."/>
            <person name="Merkel A.Y."/>
        </authorList>
    </citation>
    <scope>NUCLEOTIDE SEQUENCE [LARGE SCALE GENOMIC DNA]</scope>
    <source>
        <strain evidence="11 12">38H-sp</strain>
    </source>
</reference>
<evidence type="ECO:0000256" key="3">
    <source>
        <dbReference type="ARBA" id="ARBA00022553"/>
    </source>
</evidence>
<evidence type="ECO:0000256" key="6">
    <source>
        <dbReference type="ARBA" id="ARBA00022777"/>
    </source>
</evidence>
<name>A0ABU9UC83_9SPIR</name>
<dbReference type="Pfam" id="PF07568">
    <property type="entry name" value="HisKA_2"/>
    <property type="match status" value="1"/>
</dbReference>
<dbReference type="RefSeq" id="WP_420069729.1">
    <property type="nucleotide sequence ID" value="NZ_JBCHKQ010000003.1"/>
</dbReference>
<evidence type="ECO:0000256" key="5">
    <source>
        <dbReference type="ARBA" id="ARBA00022741"/>
    </source>
</evidence>
<comment type="catalytic activity">
    <reaction evidence="1">
        <text>ATP + protein L-histidine = ADP + protein N-phospho-L-histidine.</text>
        <dbReference type="EC" id="2.7.13.3"/>
    </reaction>
</comment>
<proteinExistence type="predicted"/>
<dbReference type="SUPFAM" id="SSF55874">
    <property type="entry name" value="ATPase domain of HSP90 chaperone/DNA topoisomerase II/histidine kinase"/>
    <property type="match status" value="1"/>
</dbReference>
<evidence type="ECO:0000313" key="12">
    <source>
        <dbReference type="Proteomes" id="UP001466331"/>
    </source>
</evidence>
<keyword evidence="7" id="KW-0067">ATP-binding</keyword>
<dbReference type="InterPro" id="IPR035965">
    <property type="entry name" value="PAS-like_dom_sf"/>
</dbReference>
<feature type="chain" id="PRO_5047260921" description="histidine kinase" evidence="9">
    <location>
        <begin position="21"/>
        <end position="691"/>
    </location>
</feature>
<dbReference type="Gene3D" id="3.30.450.20">
    <property type="entry name" value="PAS domain"/>
    <property type="match status" value="1"/>
</dbReference>
<dbReference type="PROSITE" id="PS50109">
    <property type="entry name" value="HIS_KIN"/>
    <property type="match status" value="1"/>
</dbReference>
<dbReference type="Pfam" id="PF04392">
    <property type="entry name" value="ABC_sub_bind"/>
    <property type="match status" value="1"/>
</dbReference>
<evidence type="ECO:0000256" key="4">
    <source>
        <dbReference type="ARBA" id="ARBA00022679"/>
    </source>
</evidence>
<evidence type="ECO:0000256" key="8">
    <source>
        <dbReference type="SAM" id="Phobius"/>
    </source>
</evidence>
<evidence type="ECO:0000313" key="11">
    <source>
        <dbReference type="EMBL" id="MEM5948276.1"/>
    </source>
</evidence>
<feature type="domain" description="Histidine kinase" evidence="10">
    <location>
        <begin position="497"/>
        <end position="691"/>
    </location>
</feature>
<evidence type="ECO:0000256" key="1">
    <source>
        <dbReference type="ARBA" id="ARBA00000085"/>
    </source>
</evidence>
<keyword evidence="8" id="KW-0472">Membrane</keyword>
<gene>
    <name evidence="11" type="ORF">WKV44_06945</name>
</gene>
<keyword evidence="6" id="KW-0418">Kinase</keyword>
<dbReference type="NCBIfam" id="TIGR00229">
    <property type="entry name" value="sensory_box"/>
    <property type="match status" value="1"/>
</dbReference>
<dbReference type="SUPFAM" id="SSF55785">
    <property type="entry name" value="PYP-like sensor domain (PAS domain)"/>
    <property type="match status" value="1"/>
</dbReference>
<sequence>MRNLSVLCFFFLFFSSSLQAENNKNILFLHSYNTDYKWTRDIDRGFKDSFVSGHEEYSIYTEFMDTKHYSPELIEDMFLDYLIEKYKNTYFSLILVSDDNALEFIIKNRKKLFPYNPMMPVIFSGINNTERHINRDNITGIAEKVDISGTIELILHILPFTDTITVITDTTPTGKLNRELFINQSRLYETRVNFILLDNETIESLQKKLSNLPNNSAVIYLTFLRDAEGKQLSLNQSIHMVVETSKRPVFTCWDSFIIEGAVGGRVLTGYLVGKELAMLVEKFINGKAIKDIEVIKEPLSRSVVDFYMVKKYGIPINRIPEDTEIINLPRTFFYEYPNIFFAVLVTVLVLATLIILLIISNRKKAATEKLFRTLFEMLPEAALVYDSSGTIQLHNDIALEIADSNINNVHKNGLKSFLNISTAETRALLEEQIREKESVFERIIENITGRAFEIYSTAINYEGKEAILALIRDITERKKAERRLAMAVEEKDMLLREIHHRVKNNLQIINSLIQLQKNKDIPAQAKQELEQIQSRLAAMAIVYELLQQKKQNNRINLDSYLSTLVSQIKQSLGTQTANIEWIIFAEPITAGTGVVIPLGLILSELITNSIKHNQKAIESSFKIEISLSREEHEILLLYSDQGSKIDMQSIENNKNTLGIMLIKELVRQLNGTVGYSYEEGKNNFTIRFTAL</sequence>
<evidence type="ECO:0000256" key="9">
    <source>
        <dbReference type="SAM" id="SignalP"/>
    </source>
</evidence>
<dbReference type="InterPro" id="IPR005467">
    <property type="entry name" value="His_kinase_dom"/>
</dbReference>
<dbReference type="EC" id="2.7.13.3" evidence="2"/>
<feature type="signal peptide" evidence="9">
    <location>
        <begin position="1"/>
        <end position="20"/>
    </location>
</feature>
<dbReference type="InterPro" id="IPR000014">
    <property type="entry name" value="PAS"/>
</dbReference>
<feature type="transmembrane region" description="Helical" evidence="8">
    <location>
        <begin position="339"/>
        <end position="359"/>
    </location>
</feature>
<keyword evidence="8" id="KW-0812">Transmembrane</keyword>
<evidence type="ECO:0000256" key="2">
    <source>
        <dbReference type="ARBA" id="ARBA00012438"/>
    </source>
</evidence>
<evidence type="ECO:0000259" key="10">
    <source>
        <dbReference type="PROSITE" id="PS50109"/>
    </source>
</evidence>
<accession>A0ABU9UC83</accession>
<organism evidence="11 12">
    <name type="scientific">Rarispira pelagica</name>
    <dbReference type="NCBI Taxonomy" id="3141764"/>
    <lineage>
        <taxon>Bacteria</taxon>
        <taxon>Pseudomonadati</taxon>
        <taxon>Spirochaetota</taxon>
        <taxon>Spirochaetia</taxon>
        <taxon>Winmispirales</taxon>
        <taxon>Winmispiraceae</taxon>
        <taxon>Rarispira</taxon>
    </lineage>
</organism>
<keyword evidence="5" id="KW-0547">Nucleotide-binding</keyword>
<dbReference type="InterPro" id="IPR011495">
    <property type="entry name" value="Sig_transdc_His_kin_sub2_dim/P"/>
</dbReference>
<dbReference type="Pfam" id="PF02518">
    <property type="entry name" value="HATPase_c"/>
    <property type="match status" value="1"/>
</dbReference>
<keyword evidence="3" id="KW-0597">Phosphoprotein</keyword>
<dbReference type="InterPro" id="IPR007487">
    <property type="entry name" value="ABC_transpt-TYRBP-like"/>
</dbReference>
<keyword evidence="8" id="KW-1133">Transmembrane helix</keyword>
<dbReference type="Gene3D" id="3.30.565.10">
    <property type="entry name" value="Histidine kinase-like ATPase, C-terminal domain"/>
    <property type="match status" value="1"/>
</dbReference>
<keyword evidence="12" id="KW-1185">Reference proteome</keyword>
<comment type="caution">
    <text evidence="11">The sequence shown here is derived from an EMBL/GenBank/DDBJ whole genome shotgun (WGS) entry which is preliminary data.</text>
</comment>
<protein>
    <recommendedName>
        <fullName evidence="2">histidine kinase</fullName>
        <ecNumber evidence="2">2.7.13.3</ecNumber>
    </recommendedName>
</protein>
<evidence type="ECO:0000256" key="7">
    <source>
        <dbReference type="ARBA" id="ARBA00022840"/>
    </source>
</evidence>
<dbReference type="PANTHER" id="PTHR41523">
    <property type="entry name" value="TWO-COMPONENT SYSTEM SENSOR PROTEIN"/>
    <property type="match status" value="1"/>
</dbReference>
<dbReference type="EMBL" id="JBCHKQ010000003">
    <property type="protein sequence ID" value="MEM5948276.1"/>
    <property type="molecule type" value="Genomic_DNA"/>
</dbReference>
<keyword evidence="9" id="KW-0732">Signal</keyword>
<keyword evidence="4" id="KW-0808">Transferase</keyword>
<dbReference type="PANTHER" id="PTHR41523:SF8">
    <property type="entry name" value="ETHYLENE RESPONSE SENSOR PROTEIN"/>
    <property type="match status" value="1"/>
</dbReference>
<dbReference type="Proteomes" id="UP001466331">
    <property type="component" value="Unassembled WGS sequence"/>
</dbReference>
<dbReference type="InterPro" id="IPR036890">
    <property type="entry name" value="HATPase_C_sf"/>
</dbReference>